<evidence type="ECO:0000256" key="13">
    <source>
        <dbReference type="ARBA" id="ARBA00023204"/>
    </source>
</evidence>
<dbReference type="InterPro" id="IPR018320">
    <property type="entry name" value="DNA_polymerase_1"/>
</dbReference>
<dbReference type="PRINTS" id="PR00868">
    <property type="entry name" value="DNAPOLI"/>
</dbReference>
<dbReference type="InterPro" id="IPR002298">
    <property type="entry name" value="DNA_polymerase_A"/>
</dbReference>
<keyword evidence="9 16" id="KW-0378">Hydrolase</keyword>
<evidence type="ECO:0000256" key="8">
    <source>
        <dbReference type="ARBA" id="ARBA00022763"/>
    </source>
</evidence>
<dbReference type="FunFam" id="1.20.1060.10:FF:000001">
    <property type="entry name" value="DNA polymerase I"/>
    <property type="match status" value="1"/>
</dbReference>
<dbReference type="SMART" id="SM00474">
    <property type="entry name" value="35EXOc"/>
    <property type="match status" value="1"/>
</dbReference>
<evidence type="ECO:0000256" key="7">
    <source>
        <dbReference type="ARBA" id="ARBA00022722"/>
    </source>
</evidence>
<protein>
    <recommendedName>
        <fullName evidence="3 15">DNA polymerase I</fullName>
        <ecNumber evidence="2 15">2.7.7.7</ecNumber>
    </recommendedName>
</protein>
<dbReference type="FunFam" id="1.10.150.20:FF:000003">
    <property type="entry name" value="DNA polymerase I"/>
    <property type="match status" value="1"/>
</dbReference>
<evidence type="ECO:0000256" key="2">
    <source>
        <dbReference type="ARBA" id="ARBA00012417"/>
    </source>
</evidence>
<dbReference type="Gene3D" id="3.30.420.10">
    <property type="entry name" value="Ribonuclease H-like superfamily/Ribonuclease H"/>
    <property type="match status" value="1"/>
</dbReference>
<comment type="similarity">
    <text evidence="1 16">Belongs to the DNA polymerase type-A family.</text>
</comment>
<dbReference type="InterPro" id="IPR036279">
    <property type="entry name" value="5-3_exonuclease_C_sf"/>
</dbReference>
<evidence type="ECO:0000313" key="22">
    <source>
        <dbReference type="Proteomes" id="UP000315995"/>
    </source>
</evidence>
<dbReference type="InterPro" id="IPR036397">
    <property type="entry name" value="RNaseH_sf"/>
</dbReference>
<dbReference type="PANTHER" id="PTHR10133">
    <property type="entry name" value="DNA POLYMERASE I"/>
    <property type="match status" value="1"/>
</dbReference>
<dbReference type="FunFam" id="3.30.420.10:FF:000026">
    <property type="entry name" value="DNA polymerase I"/>
    <property type="match status" value="1"/>
</dbReference>
<dbReference type="SUPFAM" id="SSF53098">
    <property type="entry name" value="Ribonuclease H-like"/>
    <property type="match status" value="1"/>
</dbReference>
<dbReference type="SUPFAM" id="SSF88723">
    <property type="entry name" value="PIN domain-like"/>
    <property type="match status" value="1"/>
</dbReference>
<evidence type="ECO:0000256" key="4">
    <source>
        <dbReference type="ARBA" id="ARBA00022679"/>
    </source>
</evidence>
<dbReference type="InterPro" id="IPR008918">
    <property type="entry name" value="HhH2"/>
</dbReference>
<evidence type="ECO:0000256" key="6">
    <source>
        <dbReference type="ARBA" id="ARBA00022705"/>
    </source>
</evidence>
<dbReference type="GO" id="GO:0008409">
    <property type="term" value="F:5'-3' exonuclease activity"/>
    <property type="evidence" value="ECO:0007669"/>
    <property type="project" value="UniProtKB-UniRule"/>
</dbReference>
<dbReference type="Pfam" id="PF01367">
    <property type="entry name" value="5_3_exonuc"/>
    <property type="match status" value="1"/>
</dbReference>
<feature type="domain" description="3'-5' exonuclease" evidence="18">
    <location>
        <begin position="323"/>
        <end position="510"/>
    </location>
</feature>
<keyword evidence="7" id="KW-0540">Nuclease</keyword>
<keyword evidence="22" id="KW-1185">Reference proteome</keyword>
<dbReference type="InterPro" id="IPR029060">
    <property type="entry name" value="PIN-like_dom_sf"/>
</dbReference>
<sequence length="919" mass="103984">MPNSNTLYIVDGSSYIFRAFYAIRNPLTTSKGLPTNGIYGFTQMLIKLLRAEDPKYIAVTFDAHSAEKTNFRKEMYEEYKANRSKMPDDLKVQLPYFHKVVEAMRIPLKEQAGVEADDVIATMTKKAREEGLEVCIISADKDLMQLLSDHVSMLDTMRDKKYTPEDVQERFNVSPDKVRYVLALAGDSSDNIPGVPGIGEVTGGRLIDEFGDLETLLANIDKVGGKKRKQNLTEFADQARLSLDLVTLRDDCDVELDLDRLKLTPPDMDDLTALFSELEFETPLREVRQWMDEHDWLEEDQMAFDFSSIGPETHDHESSDKNYRAIFTEEELDEVLAALDDVDRFAFDLETTSLDPLDAKICGMSFAWNQGEAVYIPCAHAYDGAPTQLDIDTVLEKVRPYLEGDDKKVVGQHLKYEWLVLRKYGIDLTAIKYDTMLMSYLLDPGKNSHSLDTLARDLFNYNTITFEDVAGKGKNQVTFDQVDLEEATPYAAEDADLTLMICNELEPELIDAELDELHDKLEVPLTRVLGIMEATGVRIDHDMLGELSEEFEKELQELQDQIDELSGGPTNPNSPKQLREVLFDKLGLPVKKRTKTGPSTAASVLEELSELHELPELILEYRSFSKLKGTYVDALPELIREDTGRIHTDFNQAVTATGRLSSSNPNLQNIPMRTARGRQIRKAFVPDAGSKLLVADYSQIELRILAHMSQDPLLLEAYGSGADIHRLTASQIFDVEFDEVTPEQRGAGKTINFGVLYGMGSRRLARELDISQSDAKQYIDNYFEKYAKVTDFFDELVERARDTGYAETMFGRRRLLPELTQTSRRQQAFAERAAVNTPIQGTAADIIKYAMVNLQKQIEADELPMRMLLQVHDELVFEVEDDFVDEARDIVREGMEGVCEMDVPLEVDLGVGDNWLDAK</sequence>
<dbReference type="InterPro" id="IPR002421">
    <property type="entry name" value="5-3_exonuclease"/>
</dbReference>
<dbReference type="CDD" id="cd09859">
    <property type="entry name" value="PIN_53EXO"/>
    <property type="match status" value="1"/>
</dbReference>
<dbReference type="RefSeq" id="WP_141198102.1">
    <property type="nucleotide sequence ID" value="NZ_CP041186.1"/>
</dbReference>
<dbReference type="Pfam" id="PF01612">
    <property type="entry name" value="DNA_pol_A_exo1"/>
    <property type="match status" value="1"/>
</dbReference>
<dbReference type="CDD" id="cd06139">
    <property type="entry name" value="DNA_polA_I_Ecoli_like_exo"/>
    <property type="match status" value="1"/>
</dbReference>
<organism evidence="21 22">
    <name type="scientific">Persicimonas caeni</name>
    <dbReference type="NCBI Taxonomy" id="2292766"/>
    <lineage>
        <taxon>Bacteria</taxon>
        <taxon>Deltaproteobacteria</taxon>
        <taxon>Bradymonadales</taxon>
        <taxon>Bradymonadaceae</taxon>
        <taxon>Persicimonas</taxon>
    </lineage>
</organism>
<evidence type="ECO:0000256" key="5">
    <source>
        <dbReference type="ARBA" id="ARBA00022695"/>
    </source>
</evidence>
<dbReference type="SUPFAM" id="SSF56672">
    <property type="entry name" value="DNA/RNA polymerases"/>
    <property type="match status" value="1"/>
</dbReference>
<dbReference type="FunFam" id="1.10.150.20:FF:000002">
    <property type="entry name" value="DNA polymerase I"/>
    <property type="match status" value="1"/>
</dbReference>
<keyword evidence="13 16" id="KW-0234">DNA repair</keyword>
<keyword evidence="10 16" id="KW-0269">Exonuclease</keyword>
<evidence type="ECO:0000256" key="11">
    <source>
        <dbReference type="ARBA" id="ARBA00022932"/>
    </source>
</evidence>
<evidence type="ECO:0000256" key="9">
    <source>
        <dbReference type="ARBA" id="ARBA00022801"/>
    </source>
</evidence>
<dbReference type="SMART" id="SM00279">
    <property type="entry name" value="HhH2"/>
    <property type="match status" value="1"/>
</dbReference>
<dbReference type="FunFam" id="3.40.50.1010:FF:000001">
    <property type="entry name" value="DNA polymerase I"/>
    <property type="match status" value="1"/>
</dbReference>
<dbReference type="Gene3D" id="3.30.70.370">
    <property type="match status" value="1"/>
</dbReference>
<dbReference type="EMBL" id="CP041186">
    <property type="protein sequence ID" value="QDG51622.1"/>
    <property type="molecule type" value="Genomic_DNA"/>
</dbReference>
<keyword evidence="12 16" id="KW-0238">DNA-binding</keyword>
<dbReference type="SMART" id="SM00475">
    <property type="entry name" value="53EXOc"/>
    <property type="match status" value="1"/>
</dbReference>
<evidence type="ECO:0000259" key="20">
    <source>
        <dbReference type="SMART" id="SM00482"/>
    </source>
</evidence>
<comment type="catalytic activity">
    <reaction evidence="14 16">
        <text>DNA(n) + a 2'-deoxyribonucleoside 5'-triphosphate = DNA(n+1) + diphosphate</text>
        <dbReference type="Rhea" id="RHEA:22508"/>
        <dbReference type="Rhea" id="RHEA-COMP:17339"/>
        <dbReference type="Rhea" id="RHEA-COMP:17340"/>
        <dbReference type="ChEBI" id="CHEBI:33019"/>
        <dbReference type="ChEBI" id="CHEBI:61560"/>
        <dbReference type="ChEBI" id="CHEBI:173112"/>
        <dbReference type="EC" id="2.7.7.7"/>
    </reaction>
</comment>
<keyword evidence="6 16" id="KW-0235">DNA replication</keyword>
<evidence type="ECO:0000256" key="14">
    <source>
        <dbReference type="ARBA" id="ARBA00049244"/>
    </source>
</evidence>
<accession>A0A5B8Y8Y4</accession>
<dbReference type="GO" id="GO:0003677">
    <property type="term" value="F:DNA binding"/>
    <property type="evidence" value="ECO:0007669"/>
    <property type="project" value="UniProtKB-UniRule"/>
</dbReference>
<dbReference type="InterPro" id="IPR002562">
    <property type="entry name" value="3'-5'_exonuclease_dom"/>
</dbReference>
<dbReference type="Gene3D" id="1.20.1060.10">
    <property type="entry name" value="Taq DNA Polymerase, Chain T, domain 4"/>
    <property type="match status" value="1"/>
</dbReference>
<accession>A0A4Y6PTH1</accession>
<comment type="function">
    <text evidence="16">In addition to polymerase activity, this DNA polymerase exhibits 3'-5' and 5'-3' exonuclease activity.</text>
</comment>
<evidence type="ECO:0000256" key="3">
    <source>
        <dbReference type="ARBA" id="ARBA00020311"/>
    </source>
</evidence>
<evidence type="ECO:0000256" key="12">
    <source>
        <dbReference type="ARBA" id="ARBA00023125"/>
    </source>
</evidence>
<keyword evidence="17" id="KW-0175">Coiled coil</keyword>
<dbReference type="Pfam" id="PF00476">
    <property type="entry name" value="DNA_pol_A"/>
    <property type="match status" value="1"/>
</dbReference>
<dbReference type="CDD" id="cd08637">
    <property type="entry name" value="DNA_pol_A_pol_I_C"/>
    <property type="match status" value="1"/>
</dbReference>
<dbReference type="Pfam" id="PF02739">
    <property type="entry name" value="5_3_exonuc_N"/>
    <property type="match status" value="1"/>
</dbReference>
<proteinExistence type="inferred from homology"/>
<gene>
    <name evidence="16 21" type="primary">polA</name>
    <name evidence="21" type="ORF">FIV42_12950</name>
</gene>
<dbReference type="InterPro" id="IPR001098">
    <property type="entry name" value="DNA-dir_DNA_pol_A_palm_dom"/>
</dbReference>
<dbReference type="InterPro" id="IPR019760">
    <property type="entry name" value="DNA-dir_DNA_pol_A_CS"/>
</dbReference>
<dbReference type="NCBIfam" id="TIGR00593">
    <property type="entry name" value="pola"/>
    <property type="match status" value="1"/>
</dbReference>
<evidence type="ECO:0000313" key="21">
    <source>
        <dbReference type="EMBL" id="QDG51622.1"/>
    </source>
</evidence>
<dbReference type="NCBIfam" id="NF004397">
    <property type="entry name" value="PRK05755.1"/>
    <property type="match status" value="1"/>
</dbReference>
<evidence type="ECO:0000256" key="15">
    <source>
        <dbReference type="NCBIfam" id="TIGR00593"/>
    </source>
</evidence>
<evidence type="ECO:0000256" key="1">
    <source>
        <dbReference type="ARBA" id="ARBA00007705"/>
    </source>
</evidence>
<dbReference type="InterPro" id="IPR020046">
    <property type="entry name" value="5-3_exonucl_a-hlix_arch_N"/>
</dbReference>
<evidence type="ECO:0000259" key="19">
    <source>
        <dbReference type="SMART" id="SM00475"/>
    </source>
</evidence>
<keyword evidence="5 16" id="KW-0548">Nucleotidyltransferase</keyword>
<dbReference type="EC" id="2.7.7.7" evidence="2 15"/>
<dbReference type="GO" id="GO:0008408">
    <property type="term" value="F:3'-5' exonuclease activity"/>
    <property type="evidence" value="ECO:0007669"/>
    <property type="project" value="UniProtKB-UniRule"/>
</dbReference>
<dbReference type="Gene3D" id="1.10.150.20">
    <property type="entry name" value="5' to 3' exonuclease, C-terminal subdomain"/>
    <property type="match status" value="2"/>
</dbReference>
<dbReference type="InterPro" id="IPR020045">
    <property type="entry name" value="DNA_polI_H3TH"/>
</dbReference>
<dbReference type="GO" id="GO:0006302">
    <property type="term" value="P:double-strand break repair"/>
    <property type="evidence" value="ECO:0007669"/>
    <property type="project" value="TreeGrafter"/>
</dbReference>
<dbReference type="SMART" id="SM00482">
    <property type="entry name" value="POLAc"/>
    <property type="match status" value="1"/>
</dbReference>
<dbReference type="InterPro" id="IPR043502">
    <property type="entry name" value="DNA/RNA_pol_sf"/>
</dbReference>
<evidence type="ECO:0000256" key="17">
    <source>
        <dbReference type="SAM" id="Coils"/>
    </source>
</evidence>
<dbReference type="Proteomes" id="UP000315995">
    <property type="component" value="Chromosome"/>
</dbReference>
<dbReference type="Gene3D" id="3.40.50.1010">
    <property type="entry name" value="5'-nuclease"/>
    <property type="match status" value="1"/>
</dbReference>
<dbReference type="AlphaFoldDB" id="A0A4Y6PTH1"/>
<evidence type="ECO:0000256" key="16">
    <source>
        <dbReference type="RuleBase" id="RU004460"/>
    </source>
</evidence>
<dbReference type="PANTHER" id="PTHR10133:SF27">
    <property type="entry name" value="DNA POLYMERASE NU"/>
    <property type="match status" value="1"/>
</dbReference>
<dbReference type="OrthoDB" id="9806424at2"/>
<dbReference type="PROSITE" id="PS00447">
    <property type="entry name" value="DNA_POLYMERASE_A"/>
    <property type="match status" value="1"/>
</dbReference>
<evidence type="ECO:0000259" key="18">
    <source>
        <dbReference type="SMART" id="SM00474"/>
    </source>
</evidence>
<feature type="domain" description="5'-3' exonuclease" evidence="19">
    <location>
        <begin position="4"/>
        <end position="264"/>
    </location>
</feature>
<dbReference type="GO" id="GO:0003887">
    <property type="term" value="F:DNA-directed DNA polymerase activity"/>
    <property type="evidence" value="ECO:0007669"/>
    <property type="project" value="UniProtKB-UniRule"/>
</dbReference>
<dbReference type="InterPro" id="IPR012337">
    <property type="entry name" value="RNaseH-like_sf"/>
</dbReference>
<reference evidence="21 22" key="1">
    <citation type="submission" date="2019-06" db="EMBL/GenBank/DDBJ databases">
        <title>Persicimonas caeni gen. nov., sp. nov., a predatory bacterium isolated from solar saltern.</title>
        <authorList>
            <person name="Wang S."/>
        </authorList>
    </citation>
    <scope>NUCLEOTIDE SEQUENCE [LARGE SCALE GENOMIC DNA]</scope>
    <source>
        <strain evidence="21 22">YN101</strain>
    </source>
</reference>
<feature type="domain" description="DNA-directed DNA polymerase family A palm" evidence="20">
    <location>
        <begin position="677"/>
        <end position="883"/>
    </location>
</feature>
<name>A0A4Y6PTH1_PERCE</name>
<evidence type="ECO:0000256" key="10">
    <source>
        <dbReference type="ARBA" id="ARBA00022839"/>
    </source>
</evidence>
<keyword evidence="4 16" id="KW-0808">Transferase</keyword>
<keyword evidence="8 16" id="KW-0227">DNA damage</keyword>
<dbReference type="GO" id="GO:0006261">
    <property type="term" value="P:DNA-templated DNA replication"/>
    <property type="evidence" value="ECO:0007669"/>
    <property type="project" value="UniProtKB-UniRule"/>
</dbReference>
<feature type="coiled-coil region" evidence="17">
    <location>
        <begin position="541"/>
        <end position="568"/>
    </location>
</feature>
<dbReference type="CDD" id="cd09898">
    <property type="entry name" value="H3TH_53EXO"/>
    <property type="match status" value="1"/>
</dbReference>
<keyword evidence="11 16" id="KW-0239">DNA-directed DNA polymerase</keyword>
<dbReference type="SUPFAM" id="SSF47807">
    <property type="entry name" value="5' to 3' exonuclease, C-terminal subdomain"/>
    <property type="match status" value="1"/>
</dbReference>